<dbReference type="Gene3D" id="3.30.54.20">
    <property type="match status" value="1"/>
</dbReference>
<dbReference type="KEGG" id="hprf:HLPR_12950"/>
<keyword evidence="10 13" id="KW-0030">Aminoacyl-tRNA synthetase</keyword>
<comment type="cofactor">
    <cofactor evidence="13">
        <name>Zn(2+)</name>
        <dbReference type="ChEBI" id="CHEBI:29105"/>
    </cofactor>
    <text evidence="13">Binds 1 zinc ion per subunit.</text>
</comment>
<evidence type="ECO:0000256" key="6">
    <source>
        <dbReference type="ARBA" id="ARBA00022833"/>
    </source>
</evidence>
<sequence length="877" mass="98997">MEKMGLNEIRSKFLEFFESKNHYVESSFSLVPQNDKSLLLINAGMAPMKNYFMGLDTPPSKRMATCQKCIRTGDIDNVGLTDRHGTFFEMLGNFSFGDYFKNESIEWGWEFITKWLKLPIDKLWVTVYEEDDEAYDIWKDKIGIPEERIVRLGKDDNFWEIGTGPCGPCSEIFFDRGEKYGCGLDGCKPGCECDRYIEFWNHVFTQFNRDEKGEYTPLANKNIDTGMGLERIACIMQDVDTIFEIDTLNHILTKVCKISDKEYGKLRKNDISIRIITDHIRAVSFLIGDGVLPNNEGRGYVLRRLLRRAARHGRLLGIKGKFLSDLVDEVILVSGEAYPTLIERKDYIKKIIFVEEERFEQTIDQGLSILKEYVDQLLIENKKELSGERAFKLYDTFGFPLDLTKEILEEQNFSVDVDSFNREMENQKNRARNARGNDDELSWEEDLFSQVDIEDEIEFIGYNNLNSECKIVALVKENEITSIASVGDKVQIVLDKTPFYPKGGGQVGDKGIIKTNKAKIVIDDTIKGLNNLIIHNGQVVLGEINVEDSVDARVDYSLRMDTARNHSATHLLQKALKIVLGSHIAQAGSYVDSKKLRFDFTHFESISKEALKEVEDIVNDHIHLAENVFINNMKIKEAKEMGAMALFGEKYGEEVRVVKMGEFSMELCGGTHVRNTSEIGSFKIISESGVAAGVRRIEAITGRNVSTLLEKYEKIINEISNNIKAKPENVIEKVNALISDNNELSKEIKKMKEKSAGSLADNIEKEIKVINGFKVVAKRFDKVDINSLRVIADKLKDSIENSIIIFAAVNNESINFLVMASNEAIKKGAHAGNIIKEVSKVAKGGGGGRPNMAQAGGKDFTKIDEAIDKGLEIIKNI</sequence>
<dbReference type="PRINTS" id="PR00980">
    <property type="entry name" value="TRNASYNTHALA"/>
</dbReference>
<dbReference type="SUPFAM" id="SSF55681">
    <property type="entry name" value="Class II aaRS and biotin synthetases"/>
    <property type="match status" value="1"/>
</dbReference>
<keyword evidence="8 13" id="KW-0694">RNA-binding</keyword>
<dbReference type="PROSITE" id="PS50860">
    <property type="entry name" value="AA_TRNA_LIGASE_II_ALA"/>
    <property type="match status" value="1"/>
</dbReference>
<dbReference type="FunFam" id="3.30.54.20:FF:000001">
    <property type="entry name" value="Alanine--tRNA ligase"/>
    <property type="match status" value="1"/>
</dbReference>
<dbReference type="Gene3D" id="6.10.250.550">
    <property type="match status" value="1"/>
</dbReference>
<dbReference type="EC" id="6.1.1.7" evidence="13"/>
<dbReference type="InterPro" id="IPR050058">
    <property type="entry name" value="Ala-tRNA_ligase"/>
</dbReference>
<dbReference type="Pfam" id="PF02272">
    <property type="entry name" value="DHHA1"/>
    <property type="match status" value="1"/>
</dbReference>
<dbReference type="RefSeq" id="WP_338537259.1">
    <property type="nucleotide sequence ID" value="NZ_AP028654.1"/>
</dbReference>
<gene>
    <name evidence="13 15" type="primary">alaS</name>
    <name evidence="15" type="ORF">HLPR_12950</name>
</gene>
<keyword evidence="3 13" id="KW-0436">Ligase</keyword>
<dbReference type="SUPFAM" id="SSF55186">
    <property type="entry name" value="ThrRS/AlaRS common domain"/>
    <property type="match status" value="1"/>
</dbReference>
<dbReference type="GO" id="GO:0002161">
    <property type="term" value="F:aminoacyl-tRNA deacylase activity"/>
    <property type="evidence" value="ECO:0007669"/>
    <property type="project" value="TreeGrafter"/>
</dbReference>
<reference evidence="15 16" key="1">
    <citation type="submission" date="2023-08" db="EMBL/GenBank/DDBJ databases">
        <title>Helicovermis profunda gen. nov., sp. nov., a novel mesophilic, fermentative bacterium within the Bacillota from a deep-sea hydrothermal vent chimney.</title>
        <authorList>
            <person name="Miyazaki U."/>
            <person name="Mizutani D."/>
            <person name="Hashimoto Y."/>
            <person name="Tame A."/>
            <person name="Sawayama S."/>
            <person name="Miyazaki J."/>
            <person name="Takai K."/>
            <person name="Nakagawa S."/>
        </authorList>
    </citation>
    <scope>NUCLEOTIDE SEQUENCE [LARGE SCALE GENOMIC DNA]</scope>
    <source>
        <strain evidence="15 16">S502</strain>
    </source>
</reference>
<accession>A0AAU9ELN9</accession>
<evidence type="ECO:0000313" key="15">
    <source>
        <dbReference type="EMBL" id="BEP28964.1"/>
    </source>
</evidence>
<dbReference type="Gene3D" id="2.40.30.130">
    <property type="match status" value="1"/>
</dbReference>
<evidence type="ECO:0000256" key="11">
    <source>
        <dbReference type="ARBA" id="ARBA00024779"/>
    </source>
</evidence>
<dbReference type="SUPFAM" id="SSF101353">
    <property type="entry name" value="Putative anticodon-binding domain of alanyl-tRNA synthetase (AlaRS)"/>
    <property type="match status" value="1"/>
</dbReference>
<comment type="similarity">
    <text evidence="1 13">Belongs to the class-II aminoacyl-tRNA synthetase family.</text>
</comment>
<dbReference type="FunFam" id="3.10.310.40:FF:000001">
    <property type="entry name" value="Alanine--tRNA ligase"/>
    <property type="match status" value="1"/>
</dbReference>
<dbReference type="InterPro" id="IPR018163">
    <property type="entry name" value="Thr/Ala-tRNA-synth_IIc_edit"/>
</dbReference>
<dbReference type="GO" id="GO:0016740">
    <property type="term" value="F:transferase activity"/>
    <property type="evidence" value="ECO:0007669"/>
    <property type="project" value="UniProtKB-ARBA"/>
</dbReference>
<dbReference type="EMBL" id="AP028654">
    <property type="protein sequence ID" value="BEP28964.1"/>
    <property type="molecule type" value="Genomic_DNA"/>
</dbReference>
<dbReference type="Gene3D" id="3.10.310.40">
    <property type="match status" value="1"/>
</dbReference>
<feature type="binding site" evidence="13">
    <location>
        <position position="672"/>
    </location>
    <ligand>
        <name>Zn(2+)</name>
        <dbReference type="ChEBI" id="CHEBI:29105"/>
    </ligand>
</feature>
<dbReference type="InterPro" id="IPR045864">
    <property type="entry name" value="aa-tRNA-synth_II/BPL/LPL"/>
</dbReference>
<evidence type="ECO:0000259" key="14">
    <source>
        <dbReference type="PROSITE" id="PS50860"/>
    </source>
</evidence>
<evidence type="ECO:0000256" key="4">
    <source>
        <dbReference type="ARBA" id="ARBA00022723"/>
    </source>
</evidence>
<dbReference type="GO" id="GO:0000049">
    <property type="term" value="F:tRNA binding"/>
    <property type="evidence" value="ECO:0007669"/>
    <property type="project" value="UniProtKB-KW"/>
</dbReference>
<dbReference type="GO" id="GO:0004813">
    <property type="term" value="F:alanine-tRNA ligase activity"/>
    <property type="evidence" value="ECO:0007669"/>
    <property type="project" value="UniProtKB-UniRule"/>
</dbReference>
<evidence type="ECO:0000256" key="12">
    <source>
        <dbReference type="ARBA" id="ARBA00048300"/>
    </source>
</evidence>
<evidence type="ECO:0000256" key="7">
    <source>
        <dbReference type="ARBA" id="ARBA00022840"/>
    </source>
</evidence>
<dbReference type="InterPro" id="IPR002318">
    <property type="entry name" value="Ala-tRNA-lgiase_IIc"/>
</dbReference>
<feature type="binding site" evidence="13">
    <location>
        <position position="668"/>
    </location>
    <ligand>
        <name>Zn(2+)</name>
        <dbReference type="ChEBI" id="CHEBI:29105"/>
    </ligand>
</feature>
<dbReference type="GO" id="GO:0005829">
    <property type="term" value="C:cytosol"/>
    <property type="evidence" value="ECO:0007669"/>
    <property type="project" value="TreeGrafter"/>
</dbReference>
<dbReference type="InterPro" id="IPR018164">
    <property type="entry name" value="Ala-tRNA-synth_IIc_N"/>
</dbReference>
<evidence type="ECO:0000313" key="16">
    <source>
        <dbReference type="Proteomes" id="UP001321786"/>
    </source>
</evidence>
<dbReference type="CDD" id="cd00673">
    <property type="entry name" value="AlaRS_core"/>
    <property type="match status" value="1"/>
</dbReference>
<evidence type="ECO:0000256" key="10">
    <source>
        <dbReference type="ARBA" id="ARBA00023146"/>
    </source>
</evidence>
<evidence type="ECO:0000256" key="2">
    <source>
        <dbReference type="ARBA" id="ARBA00022555"/>
    </source>
</evidence>
<protein>
    <recommendedName>
        <fullName evidence="13">Alanine--tRNA ligase</fullName>
        <ecNumber evidence="13">6.1.1.7</ecNumber>
    </recommendedName>
    <alternativeName>
        <fullName evidence="13">Alanyl-tRNA synthetase</fullName>
        <shortName evidence="13">AlaRS</shortName>
    </alternativeName>
</protein>
<dbReference type="PANTHER" id="PTHR11777">
    <property type="entry name" value="ALANYL-TRNA SYNTHETASE"/>
    <property type="match status" value="1"/>
</dbReference>
<dbReference type="NCBIfam" id="TIGR00344">
    <property type="entry name" value="alaS"/>
    <property type="match status" value="1"/>
</dbReference>
<comment type="domain">
    <text evidence="13">Consists of three domains; the N-terminal catalytic domain, the editing domain and the C-terminal C-Ala domain. The editing domain removes incorrectly charged amino acids, while the C-Ala domain, along with tRNA(Ala), serves as a bridge to cooperatively bring together the editing and aminoacylation centers thus stimulating deacylation of misacylated tRNAs.</text>
</comment>
<comment type="subcellular location">
    <subcellularLocation>
        <location evidence="13">Cytoplasm</location>
    </subcellularLocation>
</comment>
<dbReference type="FunFam" id="3.30.980.10:FF:000004">
    <property type="entry name" value="Alanine--tRNA ligase, cytoplasmic"/>
    <property type="match status" value="1"/>
</dbReference>
<dbReference type="GO" id="GO:0006419">
    <property type="term" value="P:alanyl-tRNA aminoacylation"/>
    <property type="evidence" value="ECO:0007669"/>
    <property type="project" value="UniProtKB-UniRule"/>
</dbReference>
<dbReference type="SMART" id="SM00863">
    <property type="entry name" value="tRNA_SAD"/>
    <property type="match status" value="1"/>
</dbReference>
<dbReference type="InterPro" id="IPR018165">
    <property type="entry name" value="Ala-tRNA-synth_IIc_core"/>
</dbReference>
<organism evidence="15 16">
    <name type="scientific">Helicovermis profundi</name>
    <dbReference type="NCBI Taxonomy" id="3065157"/>
    <lineage>
        <taxon>Bacteria</taxon>
        <taxon>Bacillati</taxon>
        <taxon>Bacillota</taxon>
        <taxon>Clostridia</taxon>
        <taxon>Helicovermis</taxon>
    </lineage>
</organism>
<evidence type="ECO:0000256" key="13">
    <source>
        <dbReference type="HAMAP-Rule" id="MF_00036"/>
    </source>
</evidence>
<dbReference type="Pfam" id="PF01411">
    <property type="entry name" value="tRNA-synt_2c"/>
    <property type="match status" value="1"/>
</dbReference>
<dbReference type="Pfam" id="PF07973">
    <property type="entry name" value="tRNA_SAD"/>
    <property type="match status" value="1"/>
</dbReference>
<evidence type="ECO:0000256" key="3">
    <source>
        <dbReference type="ARBA" id="ARBA00022598"/>
    </source>
</evidence>
<keyword evidence="16" id="KW-1185">Reference proteome</keyword>
<feature type="domain" description="Alanyl-transfer RNA synthetases family profile" evidence="14">
    <location>
        <begin position="4"/>
        <end position="711"/>
    </location>
</feature>
<dbReference type="InterPro" id="IPR023033">
    <property type="entry name" value="Ala_tRNA_ligase_euk/bac"/>
</dbReference>
<evidence type="ECO:0000256" key="5">
    <source>
        <dbReference type="ARBA" id="ARBA00022741"/>
    </source>
</evidence>
<dbReference type="HAMAP" id="MF_00036_B">
    <property type="entry name" value="Ala_tRNA_synth_B"/>
    <property type="match status" value="1"/>
</dbReference>
<dbReference type="GO" id="GO:0005524">
    <property type="term" value="F:ATP binding"/>
    <property type="evidence" value="ECO:0007669"/>
    <property type="project" value="UniProtKB-UniRule"/>
</dbReference>
<keyword evidence="6 13" id="KW-0862">Zinc</keyword>
<dbReference type="SUPFAM" id="SSF50447">
    <property type="entry name" value="Translation proteins"/>
    <property type="match status" value="1"/>
</dbReference>
<keyword evidence="9 13" id="KW-0648">Protein biosynthesis</keyword>
<keyword evidence="2 13" id="KW-0820">tRNA-binding</keyword>
<comment type="function">
    <text evidence="11 13">Catalyzes the attachment of alanine to tRNA(Ala) in a two-step reaction: alanine is first activated by ATP to form Ala-AMP and then transferred to the acceptor end of tRNA(Ala). Also edits incorrectly charged Ser-tRNA(Ala) and Gly-tRNA(Ala) via its editing domain.</text>
</comment>
<keyword evidence="5 13" id="KW-0547">Nucleotide-binding</keyword>
<keyword evidence="4 13" id="KW-0479">Metal-binding</keyword>
<feature type="binding site" evidence="13">
    <location>
        <position position="566"/>
    </location>
    <ligand>
        <name>Zn(2+)</name>
        <dbReference type="ChEBI" id="CHEBI:29105"/>
    </ligand>
</feature>
<dbReference type="Gene3D" id="3.30.980.10">
    <property type="entry name" value="Threonyl-trna Synthetase, Chain A, domain 2"/>
    <property type="match status" value="1"/>
</dbReference>
<evidence type="ECO:0000256" key="8">
    <source>
        <dbReference type="ARBA" id="ARBA00022884"/>
    </source>
</evidence>
<proteinExistence type="inferred from homology"/>
<dbReference type="InterPro" id="IPR003156">
    <property type="entry name" value="DHHA1_dom"/>
</dbReference>
<dbReference type="InterPro" id="IPR018162">
    <property type="entry name" value="Ala-tRNA-ligase_IIc_anticod-bd"/>
</dbReference>
<keyword evidence="13" id="KW-0963">Cytoplasm</keyword>
<evidence type="ECO:0000256" key="1">
    <source>
        <dbReference type="ARBA" id="ARBA00008226"/>
    </source>
</evidence>
<feature type="binding site" evidence="13">
    <location>
        <position position="570"/>
    </location>
    <ligand>
        <name>Zn(2+)</name>
        <dbReference type="ChEBI" id="CHEBI:29105"/>
    </ligand>
</feature>
<dbReference type="GO" id="GO:0008270">
    <property type="term" value="F:zinc ion binding"/>
    <property type="evidence" value="ECO:0007669"/>
    <property type="project" value="UniProtKB-UniRule"/>
</dbReference>
<name>A0AAU9ELN9_9FIRM</name>
<dbReference type="Gene3D" id="3.30.930.10">
    <property type="entry name" value="Bira Bifunctional Protein, Domain 2"/>
    <property type="match status" value="1"/>
</dbReference>
<dbReference type="Proteomes" id="UP001321786">
    <property type="component" value="Chromosome"/>
</dbReference>
<dbReference type="PANTHER" id="PTHR11777:SF9">
    <property type="entry name" value="ALANINE--TRNA LIGASE, CYTOPLASMIC"/>
    <property type="match status" value="1"/>
</dbReference>
<dbReference type="InterPro" id="IPR009000">
    <property type="entry name" value="Transl_B-barrel_sf"/>
</dbReference>
<dbReference type="InterPro" id="IPR012947">
    <property type="entry name" value="tRNA_SAD"/>
</dbReference>
<dbReference type="FunFam" id="3.30.930.10:FF:000004">
    <property type="entry name" value="Alanine--tRNA ligase"/>
    <property type="match status" value="1"/>
</dbReference>
<keyword evidence="7 13" id="KW-0067">ATP-binding</keyword>
<comment type="catalytic activity">
    <reaction evidence="12 13">
        <text>tRNA(Ala) + L-alanine + ATP = L-alanyl-tRNA(Ala) + AMP + diphosphate</text>
        <dbReference type="Rhea" id="RHEA:12540"/>
        <dbReference type="Rhea" id="RHEA-COMP:9657"/>
        <dbReference type="Rhea" id="RHEA-COMP:9923"/>
        <dbReference type="ChEBI" id="CHEBI:30616"/>
        <dbReference type="ChEBI" id="CHEBI:33019"/>
        <dbReference type="ChEBI" id="CHEBI:57972"/>
        <dbReference type="ChEBI" id="CHEBI:78442"/>
        <dbReference type="ChEBI" id="CHEBI:78497"/>
        <dbReference type="ChEBI" id="CHEBI:456215"/>
        <dbReference type="EC" id="6.1.1.7"/>
    </reaction>
</comment>
<evidence type="ECO:0000256" key="9">
    <source>
        <dbReference type="ARBA" id="ARBA00022917"/>
    </source>
</evidence>
<dbReference type="AlphaFoldDB" id="A0AAU9ELN9"/>
<dbReference type="GO" id="GO:0140096">
    <property type="term" value="F:catalytic activity, acting on a protein"/>
    <property type="evidence" value="ECO:0007669"/>
    <property type="project" value="UniProtKB-ARBA"/>
</dbReference>